<reference evidence="1 2" key="1">
    <citation type="submission" date="2022-01" db="EMBL/GenBank/DDBJ databases">
        <title>Labilibaculum sp. nov, a marine bacterium isolated from Antarctica.</title>
        <authorList>
            <person name="Dai W."/>
        </authorList>
    </citation>
    <scope>NUCLEOTIDE SEQUENCE [LARGE SCALE GENOMIC DNA]</scope>
    <source>
        <strain evidence="1 2">DW002</strain>
    </source>
</reference>
<gene>
    <name evidence="1" type="ORF">L3049_12065</name>
</gene>
<keyword evidence="2" id="KW-1185">Reference proteome</keyword>
<sequence>MTDKNFIIKFGSLIKEETLEVIDSKILPHTIVLEATNPFPGYYEYYEGIQKDVTPHYIYLVTDKKYDLEQFTRTTQKIMADTNKKYHAAQGTITIFNNVYHVIRIRRLTKYDQIQDLQSCYLEEGISLKSNASIPHNSKAMIQLDKFFALEEIGDGFYLDTVEANHGYFKIPKQLSWSEFEDLTKQVKYNMDLLHFDASIGFIYDHFKAVDIIRIYAENLNLDLLKKIRLKFVERIK</sequence>
<evidence type="ECO:0000313" key="1">
    <source>
        <dbReference type="EMBL" id="MDE5418741.1"/>
    </source>
</evidence>
<dbReference type="EMBL" id="JAKJSC010000002">
    <property type="protein sequence ID" value="MDE5418741.1"/>
    <property type="molecule type" value="Genomic_DNA"/>
</dbReference>
<accession>A0ABT5VTX2</accession>
<protein>
    <submittedName>
        <fullName evidence="1">Uncharacterized protein</fullName>
    </submittedName>
</protein>
<evidence type="ECO:0000313" key="2">
    <source>
        <dbReference type="Proteomes" id="UP001528920"/>
    </source>
</evidence>
<name>A0ABT5VTX2_9BACT</name>
<dbReference type="Proteomes" id="UP001528920">
    <property type="component" value="Unassembled WGS sequence"/>
</dbReference>
<comment type="caution">
    <text evidence="1">The sequence shown here is derived from an EMBL/GenBank/DDBJ whole genome shotgun (WGS) entry which is preliminary data.</text>
</comment>
<organism evidence="1 2">
    <name type="scientific">Paralabilibaculum antarcticum</name>
    <dbReference type="NCBI Taxonomy" id="2912572"/>
    <lineage>
        <taxon>Bacteria</taxon>
        <taxon>Pseudomonadati</taxon>
        <taxon>Bacteroidota</taxon>
        <taxon>Bacteroidia</taxon>
        <taxon>Marinilabiliales</taxon>
        <taxon>Marinifilaceae</taxon>
        <taxon>Paralabilibaculum</taxon>
    </lineage>
</organism>
<dbReference type="RefSeq" id="WP_275110073.1">
    <property type="nucleotide sequence ID" value="NZ_JAKJSC010000002.1"/>
</dbReference>
<proteinExistence type="predicted"/>